<evidence type="ECO:0000313" key="4">
    <source>
        <dbReference type="Proteomes" id="UP000807504"/>
    </source>
</evidence>
<gene>
    <name evidence="3" type="ORF">HNY73_006927</name>
</gene>
<organism evidence="3 4">
    <name type="scientific">Argiope bruennichi</name>
    <name type="common">Wasp spider</name>
    <name type="synonym">Aranea bruennichi</name>
    <dbReference type="NCBI Taxonomy" id="94029"/>
    <lineage>
        <taxon>Eukaryota</taxon>
        <taxon>Metazoa</taxon>
        <taxon>Ecdysozoa</taxon>
        <taxon>Arthropoda</taxon>
        <taxon>Chelicerata</taxon>
        <taxon>Arachnida</taxon>
        <taxon>Araneae</taxon>
        <taxon>Araneomorphae</taxon>
        <taxon>Entelegynae</taxon>
        <taxon>Araneoidea</taxon>
        <taxon>Araneidae</taxon>
        <taxon>Argiope</taxon>
    </lineage>
</organism>
<dbReference type="AlphaFoldDB" id="A0A8T0FHX9"/>
<feature type="compositionally biased region" description="Basic and acidic residues" evidence="1">
    <location>
        <begin position="49"/>
        <end position="59"/>
    </location>
</feature>
<feature type="region of interest" description="Disordered" evidence="1">
    <location>
        <begin position="1"/>
        <end position="59"/>
    </location>
</feature>
<dbReference type="EMBL" id="JABXBU010000012">
    <property type="protein sequence ID" value="KAF8788940.1"/>
    <property type="molecule type" value="Genomic_DNA"/>
</dbReference>
<name>A0A8T0FHX9_ARGBR</name>
<sequence>MASRYGYKLLKEKDEGSNESISNSGSSAEAEDGNDDRGFTSSCPAVLEPSRDKSRLSREKVGRHKNLLKEYVIRSCPQPSSRVLADFTAAISSSAEIIHEGEQQNSGEHQNRNQQQQQQVVQPKTNYCTSCMNWYNKYARLIRNSWLIHIFQLFVGVESISTIIMGIIFFQGCEGDNAIAVLVFNILLGLSGLLLVYKWVVKVVRERSSERYWNFERDRLVWYFALVFFFLILEFIFSNEMKPITLEARKEDFKCAKTYCDYLYCMHITNAGCLALAALLYLPDCCSYMSAWHHLIPSHCNGHYEPL</sequence>
<reference evidence="3" key="1">
    <citation type="journal article" date="2020" name="bioRxiv">
        <title>Chromosome-level reference genome of the European wasp spider Argiope bruennichi: a resource for studies on range expansion and evolutionary adaptation.</title>
        <authorList>
            <person name="Sheffer M.M."/>
            <person name="Hoppe A."/>
            <person name="Krehenwinkel H."/>
            <person name="Uhl G."/>
            <person name="Kuss A.W."/>
            <person name="Jensen L."/>
            <person name="Jensen C."/>
            <person name="Gillespie R.G."/>
            <person name="Hoff K.J."/>
            <person name="Prost S."/>
        </authorList>
    </citation>
    <scope>NUCLEOTIDE SEQUENCE</scope>
</reference>
<reference evidence="3" key="2">
    <citation type="submission" date="2020-06" db="EMBL/GenBank/DDBJ databases">
        <authorList>
            <person name="Sheffer M."/>
        </authorList>
    </citation>
    <scope>NUCLEOTIDE SEQUENCE</scope>
</reference>
<dbReference type="Proteomes" id="UP000807504">
    <property type="component" value="Unassembled WGS sequence"/>
</dbReference>
<feature type="compositionally biased region" description="Low complexity" evidence="1">
    <location>
        <begin position="18"/>
        <end position="28"/>
    </location>
</feature>
<evidence type="ECO:0000313" key="3">
    <source>
        <dbReference type="EMBL" id="KAF8788940.1"/>
    </source>
</evidence>
<keyword evidence="4" id="KW-1185">Reference proteome</keyword>
<feature type="transmembrane region" description="Helical" evidence="2">
    <location>
        <begin position="146"/>
        <end position="170"/>
    </location>
</feature>
<protein>
    <submittedName>
        <fullName evidence="3">Uncharacterized protein</fullName>
    </submittedName>
</protein>
<keyword evidence="2" id="KW-1133">Transmembrane helix</keyword>
<proteinExistence type="predicted"/>
<accession>A0A8T0FHX9</accession>
<feature type="transmembrane region" description="Helical" evidence="2">
    <location>
        <begin position="259"/>
        <end position="282"/>
    </location>
</feature>
<keyword evidence="2" id="KW-0472">Membrane</keyword>
<evidence type="ECO:0000256" key="2">
    <source>
        <dbReference type="SAM" id="Phobius"/>
    </source>
</evidence>
<evidence type="ECO:0000256" key="1">
    <source>
        <dbReference type="SAM" id="MobiDB-lite"/>
    </source>
</evidence>
<feature type="transmembrane region" description="Helical" evidence="2">
    <location>
        <begin position="220"/>
        <end position="238"/>
    </location>
</feature>
<feature type="transmembrane region" description="Helical" evidence="2">
    <location>
        <begin position="177"/>
        <end position="200"/>
    </location>
</feature>
<dbReference type="OrthoDB" id="6470699at2759"/>
<comment type="caution">
    <text evidence="3">The sequence shown here is derived from an EMBL/GenBank/DDBJ whole genome shotgun (WGS) entry which is preliminary data.</text>
</comment>
<keyword evidence="2" id="KW-0812">Transmembrane</keyword>